<feature type="coiled-coil region" evidence="1">
    <location>
        <begin position="120"/>
        <end position="287"/>
    </location>
</feature>
<protein>
    <submittedName>
        <fullName evidence="3">Uncharacterized protein</fullName>
    </submittedName>
</protein>
<gene>
    <name evidence="3" type="ORF">SteCoe_22526</name>
</gene>
<feature type="region of interest" description="Disordered" evidence="2">
    <location>
        <begin position="1523"/>
        <end position="1545"/>
    </location>
</feature>
<sequence length="1718" mass="200637">MPVSQSPSIQNKNANIRKSFDFSEQGSLSKSQQAFKSPSKFLSSGYSTGMQELSTEINDVYEFRKRCFEKIKTLESIIERNKATYENEIVYMQEYINLLKRKIGKGRVSGQDFDLACETCKEKNRLNSNLINEVEELRETLKAVEVQHQMLMTDNYNKRQEIAQLSRQLKQQRDVAELFEIISSLEETKKNYEEQIFKLQDEKKQMEVMSQQKNTVIEALENVKGHNNEDNAEEIARIKQTLQRKVEESVKMCEKKFNGVIERTRALDEESNRLEKMTEVLKEIQEKSRENIDNESLVIEKFKEVAEENSILMGKLDQAMMEKKEIKDKMAKIENEQSFRMEKSQKIKDELDCSIQTIKTLEDKLESSEVIIEVMKSELEKSKDIAEKSEKSEKILKDKCDSLIDEINSANEEKQSLKQELQNIEKKASFSEKLKEEAEVLKKEAANLNELIKALNLVNQKIEDDKNSLATQLEKQSLELFQSQEKLQENLSKAVEQDQKVKNLINQTETQEQKIESLEKLVKESKQFEDANVVLKQQIAVKCQEIDKLQEIFQKSLKDLLEKPEKDKSQRFSKENKDNKGDLERIKALNENLEGFLQDKSAMKYLEIIEELTEKIKDYVSYAECLEENLDDIKSQIQSHEETIADIENKLKNETNEKTNLEDKVLGLEKNIEEISNTAMSKSQEQEIVIQNLKQQICNKNSELEKLQEILQKSLVSLLDKKIRTEKSQESPIKSKESSPVKFLDELKDMSSELIPAKFWEIIRDLTEKLQQTVGINENLEAELKDSHAQITHLVGELSSHKALLEKLEILIEANGLLENTIKKDQKDIEQLNSDIHRLKAENEVLSKELQALKTIKNDMVVTIHDLKNDIDKEKAENRKLVLAKDSMASMIEEENEEKRKLVLKVEDLESRLENEAEEKRVLGVEMEKIKDELENEVEEKRVLGVEVEKIRDKLENVVEEKRVLSAEVEKIRDKLENEVEEKMVLSAEMEKIRDKLENEVEEKRVLSAEMEKIRDKLENVIEENKDLNTQVENIYNQLENEIEQKKELSLEVENMTNQLENEVEEKKSLLTEFENMKNQLEEKKVLDEKVEYAKNQLERAQDQLQKYEKALNELRNELELQKAEIEDLTRKLENHEIKEIKDNSRNEQLEKNIQDLMKTIDHEKSYNKTLEQKIQEFQQSGIPDKKQNDQFEEKSLNTHQTSIKRYELGQGSHIEKQESHPPHMQKQENHPPFIQNQEKISPHSIEKLPYESMTEEKVEALHKKISENEEYINNLQEKIKDLDQLPILINELNQAKSKHESQSAELDYLRGKLNKVAHLLPPESPDALECRIKTVDSSERPLGLSRKLQSEPKTELSPINKSIESKLKETEKELIKQDIIIGELQRQLDDKSDYPEILAKLLEANEKLDQQLQIIDELKEKVKYYENSCIKTQTSIESPMSEESKEFQKHLNDKQKPQKNHLAKDSSINSPSKYDESIKPSGLDIKITPKIQKPLFTEKMPESLEEAQSYILILTQSLEELQEKSEQSKSNEESNSSKSEIINTEKEGNLLSKIKHQNNIISELENKNLELESRFNRIRNKNNLLESKTKKYSENVEKVFKDVNKKLQIIEKHLNMKEEKIQNLFNDYMKFKKKFVSGFQERTKVIIESLSYDKMGRGNFINEGMNKDDIINLLKARVEYLQDKIDSLVKTNYVTKEIMENISDKAQDAIELINYKD</sequence>
<reference evidence="3 4" key="1">
    <citation type="submission" date="2016-11" db="EMBL/GenBank/DDBJ databases">
        <title>The macronuclear genome of Stentor coeruleus: a giant cell with tiny introns.</title>
        <authorList>
            <person name="Slabodnick M."/>
            <person name="Ruby J.G."/>
            <person name="Reiff S.B."/>
            <person name="Swart E.C."/>
            <person name="Gosai S."/>
            <person name="Prabakaran S."/>
            <person name="Witkowska E."/>
            <person name="Larue G.E."/>
            <person name="Fisher S."/>
            <person name="Freeman R.M."/>
            <person name="Gunawardena J."/>
            <person name="Chu W."/>
            <person name="Stover N.A."/>
            <person name="Gregory B.D."/>
            <person name="Nowacki M."/>
            <person name="Derisi J."/>
            <person name="Roy S.W."/>
            <person name="Marshall W.F."/>
            <person name="Sood P."/>
        </authorList>
    </citation>
    <scope>NUCLEOTIDE SEQUENCE [LARGE SCALE GENOMIC DNA]</scope>
    <source>
        <strain evidence="3">WM001</strain>
    </source>
</reference>
<comment type="caution">
    <text evidence="3">The sequence shown here is derived from an EMBL/GenBank/DDBJ whole genome shotgun (WGS) entry which is preliminary data.</text>
</comment>
<evidence type="ECO:0000256" key="2">
    <source>
        <dbReference type="SAM" id="MobiDB-lite"/>
    </source>
</evidence>
<proteinExistence type="predicted"/>
<feature type="coiled-coil region" evidence="1">
    <location>
        <begin position="1259"/>
        <end position="1286"/>
    </location>
</feature>
<feature type="coiled-coil region" evidence="1">
    <location>
        <begin position="609"/>
        <end position="678"/>
    </location>
</feature>
<feature type="coiled-coil region" evidence="1">
    <location>
        <begin position="316"/>
        <end position="538"/>
    </location>
</feature>
<feature type="compositionally biased region" description="Basic and acidic residues" evidence="2">
    <location>
        <begin position="1443"/>
        <end position="1457"/>
    </location>
</feature>
<keyword evidence="4" id="KW-1185">Reference proteome</keyword>
<feature type="region of interest" description="Disordered" evidence="2">
    <location>
        <begin position="1437"/>
        <end position="1482"/>
    </location>
</feature>
<evidence type="ECO:0000313" key="4">
    <source>
        <dbReference type="Proteomes" id="UP000187209"/>
    </source>
</evidence>
<evidence type="ECO:0000256" key="1">
    <source>
        <dbReference type="SAM" id="Coils"/>
    </source>
</evidence>
<feature type="coiled-coil region" evidence="1">
    <location>
        <begin position="1368"/>
        <end position="1429"/>
    </location>
</feature>
<feature type="coiled-coil region" evidence="1">
    <location>
        <begin position="763"/>
        <end position="1167"/>
    </location>
</feature>
<name>A0A1R2BM37_9CILI</name>
<organism evidence="3 4">
    <name type="scientific">Stentor coeruleus</name>
    <dbReference type="NCBI Taxonomy" id="5963"/>
    <lineage>
        <taxon>Eukaryota</taxon>
        <taxon>Sar</taxon>
        <taxon>Alveolata</taxon>
        <taxon>Ciliophora</taxon>
        <taxon>Postciliodesmatophora</taxon>
        <taxon>Heterotrichea</taxon>
        <taxon>Heterotrichida</taxon>
        <taxon>Stentoridae</taxon>
        <taxon>Stentor</taxon>
    </lineage>
</organism>
<dbReference type="OrthoDB" id="5984396at2759"/>
<feature type="compositionally biased region" description="Low complexity" evidence="2">
    <location>
        <begin position="1534"/>
        <end position="1543"/>
    </location>
</feature>
<keyword evidence="1" id="KW-0175">Coiled coil</keyword>
<dbReference type="Proteomes" id="UP000187209">
    <property type="component" value="Unassembled WGS sequence"/>
</dbReference>
<evidence type="ECO:0000313" key="3">
    <source>
        <dbReference type="EMBL" id="OMJ77821.1"/>
    </source>
</evidence>
<accession>A0A1R2BM37</accession>
<dbReference type="EMBL" id="MPUH01000555">
    <property type="protein sequence ID" value="OMJ77821.1"/>
    <property type="molecule type" value="Genomic_DNA"/>
</dbReference>
<feature type="compositionally biased region" description="Basic and acidic residues" evidence="2">
    <location>
        <begin position="1523"/>
        <end position="1533"/>
    </location>
</feature>